<evidence type="ECO:0000256" key="1">
    <source>
        <dbReference type="ARBA" id="ARBA00010216"/>
    </source>
</evidence>
<dbReference type="EMBL" id="JAQQPM010000009">
    <property type="protein sequence ID" value="KAK2075067.1"/>
    <property type="molecule type" value="Genomic_DNA"/>
</dbReference>
<accession>A0AAD9IEA3</accession>
<proteinExistence type="inferred from homology"/>
<keyword evidence="4" id="KW-1185">Reference proteome</keyword>
<sequence>MSPHLLSNRCNYLPVSKTAGDGNDGIDDVLVLKCYPRTTKGAVDVKPNSSELSYLLFYAMSRRSKIQKVTGFLEKKTASDVYRQRIGNVQVTLQILTALIEKAPKDLALFAPTILKILEQILKSRDITMVESSLPTLESFCEHHDPTSLLADQAYCQQYISVVRQYATLASTRFSPGKVPPSKPVSLRWRNSGLEAIRSVACSEALSSLTGRQYDIVVPMILENLWTDNEDFLETLLQRAVTEEKTESGVNLKRRTSVATVGTADTGSHAEPNPIALAGSAGDVDKLAEEDIGVLAMQCLKQIFVVPNRSQIHAATAALLKFTEERVSQQEDVVRTSPATGKDGGWAIKMFGLVSRWAPVQDRYTILITAIDAMAQTALADEKLQQHIVLAAMVGSLLRSDQNLIGLSVMDVLIQLMAQIRRLVQMPGDPAGARNDRPGFGQPDIHTQSAMDLAEKSDFAGKQRRELLERLQSCIGDLATHVYYSDQISDMISTILLKLKPGRSNSASASSPQGEKAEGASPTHGGADDHHPESLFSLSVAKTAALQAIKSILLVANPRSKMSGNIGLARNRVPVQVWEGTQWLLRDPDGIVRKAYADALATWLDRETTRADLRARDDTKASTKLRDLPPGTSMARRAVSSASHRADKAAKVPRSHFLAMIHVACYDSALQYVDYDADMVLLHVLLAKLVYQLGINAVRYGLPMIFRLQEDIQDAETPMQKVRIGSLVHGYLWVISDKFDLESSLVGPAIHNEIIRRRSKHFWVEGVHIPPPMLELIGIPGHGRPGPRLVTDEVESEALLPFDDRLSLVDCICTAYQERPQSAPTSPAASPAGRNFTHPIFSSTLSTIPAIDTDQEVPLHFREEMLVEWSQEAVLATVQAESKSASLSGSRAGTTGTNRRSLAAANHHNANNRLTVHEGQAVTSSPAGSHTKLRPATAPGLAVAGAGLALQTANLRKSSVRSTLSPAAGSASASSRGHNITSVQQLKLVLSGDLAAVPAGGRSLMFGEPDDDNDDDVMDGSSESMVSYDMAPSEQSSTSPKPAVVEDTAMATTPKASAFSGNTINDQASSSTVRPSSRERKQVTGSPGAGGPLSSHPTTPTAPTMTPARDTGGDAGVNGAAALPHLARPNGHDGATEETGDEVPPVPPLPQGLERRAGPVAAAQGTQRPTTARHSVRSARAASMHSLAGRRRDRAFSSSWASVRSYRTYGGGTGGREKGAAAGEGAGVEELAALLKGIDAHAGERSLGTVTRPPY</sequence>
<comment type="caution">
    <text evidence="3">The sequence shown here is derived from an EMBL/GenBank/DDBJ whole genome shotgun (WGS) entry which is preliminary data.</text>
</comment>
<dbReference type="InterPro" id="IPR049150">
    <property type="entry name" value="EFR3_HEAT-like_rpt"/>
</dbReference>
<reference evidence="3" key="1">
    <citation type="journal article" date="2023" name="Mol. Plant Microbe Interact.">
        <title>Elucidating the Obligate Nature and Biological Capacity of an Invasive Fungal Corn Pathogen.</title>
        <authorList>
            <person name="MacCready J.S."/>
            <person name="Roggenkamp E.M."/>
            <person name="Gdanetz K."/>
            <person name="Chilvers M.I."/>
        </authorList>
    </citation>
    <scope>NUCLEOTIDE SEQUENCE</scope>
    <source>
        <strain evidence="3">PM02</strain>
    </source>
</reference>
<protein>
    <recommendedName>
        <fullName evidence="5">Protein EFR3</fullName>
    </recommendedName>
</protein>
<dbReference type="PANTHER" id="PTHR47766">
    <property type="entry name" value="PROTEIN EFR3"/>
    <property type="match status" value="1"/>
</dbReference>
<feature type="region of interest" description="Disordered" evidence="2">
    <location>
        <begin position="1002"/>
        <end position="1222"/>
    </location>
</feature>
<gene>
    <name evidence="3" type="ORF">P8C59_009225</name>
</gene>
<feature type="region of interest" description="Disordered" evidence="2">
    <location>
        <begin position="620"/>
        <end position="647"/>
    </location>
</feature>
<name>A0AAD9IEA3_9PEZI</name>
<organism evidence="3 4">
    <name type="scientific">Phyllachora maydis</name>
    <dbReference type="NCBI Taxonomy" id="1825666"/>
    <lineage>
        <taxon>Eukaryota</taxon>
        <taxon>Fungi</taxon>
        <taxon>Dikarya</taxon>
        <taxon>Ascomycota</taxon>
        <taxon>Pezizomycotina</taxon>
        <taxon>Sordariomycetes</taxon>
        <taxon>Sordariomycetidae</taxon>
        <taxon>Phyllachorales</taxon>
        <taxon>Phyllachoraceae</taxon>
        <taxon>Phyllachora</taxon>
    </lineage>
</organism>
<feature type="compositionally biased region" description="Low complexity" evidence="2">
    <location>
        <begin position="633"/>
        <end position="643"/>
    </location>
</feature>
<evidence type="ECO:0000256" key="2">
    <source>
        <dbReference type="SAM" id="MobiDB-lite"/>
    </source>
</evidence>
<dbReference type="InterPro" id="IPR039786">
    <property type="entry name" value="EFR3"/>
</dbReference>
<dbReference type="GO" id="GO:0072659">
    <property type="term" value="P:protein localization to plasma membrane"/>
    <property type="evidence" value="ECO:0007669"/>
    <property type="project" value="InterPro"/>
</dbReference>
<feature type="region of interest" description="Disordered" evidence="2">
    <location>
        <begin position="503"/>
        <end position="533"/>
    </location>
</feature>
<dbReference type="SUPFAM" id="SSF48371">
    <property type="entry name" value="ARM repeat"/>
    <property type="match status" value="1"/>
</dbReference>
<dbReference type="PANTHER" id="PTHR47766:SF1">
    <property type="entry name" value="PROTEIN EFR3"/>
    <property type="match status" value="1"/>
</dbReference>
<feature type="compositionally biased region" description="Polar residues" evidence="2">
    <location>
        <begin position="503"/>
        <end position="513"/>
    </location>
</feature>
<dbReference type="AlphaFoldDB" id="A0AAD9IEA3"/>
<dbReference type="GO" id="GO:0005886">
    <property type="term" value="C:plasma membrane"/>
    <property type="evidence" value="ECO:0007669"/>
    <property type="project" value="TreeGrafter"/>
</dbReference>
<evidence type="ECO:0000313" key="3">
    <source>
        <dbReference type="EMBL" id="KAK2075067.1"/>
    </source>
</evidence>
<comment type="similarity">
    <text evidence="1">Belongs to the EFR3 family.</text>
</comment>
<evidence type="ECO:0008006" key="5">
    <source>
        <dbReference type="Google" id="ProtNLM"/>
    </source>
</evidence>
<feature type="compositionally biased region" description="Low complexity" evidence="2">
    <location>
        <begin position="1097"/>
        <end position="1108"/>
    </location>
</feature>
<dbReference type="InterPro" id="IPR016024">
    <property type="entry name" value="ARM-type_fold"/>
</dbReference>
<dbReference type="Pfam" id="PF21072">
    <property type="entry name" value="EFR3"/>
    <property type="match status" value="1"/>
</dbReference>
<feature type="compositionally biased region" description="Polar residues" evidence="2">
    <location>
        <begin position="1050"/>
        <end position="1075"/>
    </location>
</feature>
<feature type="compositionally biased region" description="Acidic residues" evidence="2">
    <location>
        <begin position="1008"/>
        <end position="1018"/>
    </location>
</feature>
<dbReference type="Proteomes" id="UP001217918">
    <property type="component" value="Unassembled WGS sequence"/>
</dbReference>
<evidence type="ECO:0000313" key="4">
    <source>
        <dbReference type="Proteomes" id="UP001217918"/>
    </source>
</evidence>